<dbReference type="PANTHER" id="PTHR30006:SF2">
    <property type="entry name" value="ABC TRANSPORTER SUBSTRATE-BINDING PROTEIN"/>
    <property type="match status" value="1"/>
</dbReference>
<dbReference type="PANTHER" id="PTHR30006">
    <property type="entry name" value="THIAMINE-BINDING PERIPLASMIC PROTEIN-RELATED"/>
    <property type="match status" value="1"/>
</dbReference>
<dbReference type="EMBL" id="JBHLUK010000052">
    <property type="protein sequence ID" value="MFC0423521.1"/>
    <property type="molecule type" value="Genomic_DNA"/>
</dbReference>
<keyword evidence="3" id="KW-1185">Reference proteome</keyword>
<evidence type="ECO:0000256" key="1">
    <source>
        <dbReference type="ARBA" id="ARBA00022729"/>
    </source>
</evidence>
<name>A0ABV6K222_9LACO</name>
<dbReference type="Gene3D" id="3.40.190.10">
    <property type="entry name" value="Periplasmic binding protein-like II"/>
    <property type="match status" value="2"/>
</dbReference>
<organism evidence="2 3">
    <name type="scientific">Lactiplantibacillus plajomi</name>
    <dbReference type="NCBI Taxonomy" id="1457217"/>
    <lineage>
        <taxon>Bacteria</taxon>
        <taxon>Bacillati</taxon>
        <taxon>Bacillota</taxon>
        <taxon>Bacilli</taxon>
        <taxon>Lactobacillales</taxon>
        <taxon>Lactobacillaceae</taxon>
        <taxon>Lactiplantibacillus</taxon>
    </lineage>
</organism>
<proteinExistence type="predicted"/>
<evidence type="ECO:0000313" key="2">
    <source>
        <dbReference type="EMBL" id="MFC0423521.1"/>
    </source>
</evidence>
<reference evidence="2 3" key="1">
    <citation type="submission" date="2024-09" db="EMBL/GenBank/DDBJ databases">
        <authorList>
            <person name="Sun Q."/>
            <person name="Mori K."/>
        </authorList>
    </citation>
    <scope>NUCLEOTIDE SEQUENCE [LARGE SCALE GENOMIC DNA]</scope>
    <source>
        <strain evidence="2 3">TBRC 4575</strain>
    </source>
</reference>
<protein>
    <submittedName>
        <fullName evidence="2">Extracellular solute-binding protein</fullName>
    </submittedName>
</protein>
<sequence length="336" mass="36142">MSKTAVTTLTLLGALAIGAGIYAANYQHRPAASSKPSGQTLTVYTAGPKPLSDKIVSGFEDQTGIKVKIFDGTTGKILSKLKAENQNPQADVLVLASMAAGVDLQSQGKLLTYDAKGVAKLNPRFKDPNHQLFNYSASAVGITYRKQAGLPVPEDWDDLNQSAYRNAVTIPDPKSSGSSLDFINVYQQKHGTTLFKKLKQNGADIGGANKEVLDAVVTGQKKAVLGGVDYMSISAIKKGEKIGFSYPDSGTLVNPRPAMILKSSEHQKAAKQFIDYLLSNKVQAQIKAKYLIPGTAQKLVNPLNNDTINAYQVDWSTANQTLTKNLSRFNQVLTHA</sequence>
<dbReference type="SUPFAM" id="SSF53850">
    <property type="entry name" value="Periplasmic binding protein-like II"/>
    <property type="match status" value="1"/>
</dbReference>
<keyword evidence="1" id="KW-0732">Signal</keyword>
<gene>
    <name evidence="2" type="ORF">ACFFGS_05220</name>
</gene>
<dbReference type="Proteomes" id="UP001589855">
    <property type="component" value="Unassembled WGS sequence"/>
</dbReference>
<dbReference type="Pfam" id="PF13343">
    <property type="entry name" value="SBP_bac_6"/>
    <property type="match status" value="1"/>
</dbReference>
<accession>A0ABV6K222</accession>
<dbReference type="RefSeq" id="WP_137646091.1">
    <property type="nucleotide sequence ID" value="NZ_BAABRM010000036.1"/>
</dbReference>
<evidence type="ECO:0000313" key="3">
    <source>
        <dbReference type="Proteomes" id="UP001589855"/>
    </source>
</evidence>
<comment type="caution">
    <text evidence="2">The sequence shown here is derived from an EMBL/GenBank/DDBJ whole genome shotgun (WGS) entry which is preliminary data.</text>
</comment>